<evidence type="ECO:0000313" key="18">
    <source>
        <dbReference type="Proteomes" id="UP001153620"/>
    </source>
</evidence>
<evidence type="ECO:0000256" key="12">
    <source>
        <dbReference type="ARBA" id="ARBA00023163"/>
    </source>
</evidence>
<dbReference type="GO" id="GO:0003682">
    <property type="term" value="F:chromatin binding"/>
    <property type="evidence" value="ECO:0007669"/>
    <property type="project" value="TreeGrafter"/>
</dbReference>
<feature type="region of interest" description="Disordered" evidence="15">
    <location>
        <begin position="144"/>
        <end position="245"/>
    </location>
</feature>
<gene>
    <name evidence="17" type="ORF">CHIRRI_LOCUS15091</name>
</gene>
<protein>
    <recommendedName>
        <fullName evidence="4">RING-type E3 ubiquitin transferase</fullName>
        <ecNumber evidence="4">2.3.2.27</ecNumber>
    </recommendedName>
</protein>
<evidence type="ECO:0000256" key="8">
    <source>
        <dbReference type="ARBA" id="ARBA00022771"/>
    </source>
</evidence>
<evidence type="ECO:0000256" key="10">
    <source>
        <dbReference type="ARBA" id="ARBA00022833"/>
    </source>
</evidence>
<dbReference type="InterPro" id="IPR017907">
    <property type="entry name" value="Znf_RING_CS"/>
</dbReference>
<dbReference type="FunFam" id="3.10.20.90:FF:000219">
    <property type="entry name" value="E3 ubiquitin-protein ligase RING1"/>
    <property type="match status" value="1"/>
</dbReference>
<reference evidence="17" key="1">
    <citation type="submission" date="2022-01" db="EMBL/GenBank/DDBJ databases">
        <authorList>
            <person name="King R."/>
        </authorList>
    </citation>
    <scope>NUCLEOTIDE SEQUENCE</scope>
</reference>
<dbReference type="InterPro" id="IPR032443">
    <property type="entry name" value="RAWUL"/>
</dbReference>
<evidence type="ECO:0000259" key="16">
    <source>
        <dbReference type="PROSITE" id="PS50089"/>
    </source>
</evidence>
<comment type="catalytic activity">
    <reaction evidence="1">
        <text>S-ubiquitinyl-[E2 ubiquitin-conjugating enzyme]-L-cysteine + [acceptor protein]-L-lysine = [E2 ubiquitin-conjugating enzyme]-L-cysteine + N(6)-ubiquitinyl-[acceptor protein]-L-lysine.</text>
        <dbReference type="EC" id="2.3.2.27"/>
    </reaction>
</comment>
<evidence type="ECO:0000256" key="14">
    <source>
        <dbReference type="PROSITE-ProRule" id="PRU00175"/>
    </source>
</evidence>
<keyword evidence="6" id="KW-0808">Transferase</keyword>
<dbReference type="Pfam" id="PF13923">
    <property type="entry name" value="zf-C3HC4_2"/>
    <property type="match status" value="1"/>
</dbReference>
<evidence type="ECO:0000256" key="4">
    <source>
        <dbReference type="ARBA" id="ARBA00012483"/>
    </source>
</evidence>
<dbReference type="InterPro" id="IPR043540">
    <property type="entry name" value="RING1/RING2"/>
</dbReference>
<dbReference type="PROSITE" id="PS50089">
    <property type="entry name" value="ZF_RING_2"/>
    <property type="match status" value="1"/>
</dbReference>
<evidence type="ECO:0000256" key="9">
    <source>
        <dbReference type="ARBA" id="ARBA00022786"/>
    </source>
</evidence>
<dbReference type="PANTHER" id="PTHR46076:SF3">
    <property type="entry name" value="E3 UBIQUITIN-PROTEIN LIGASE RING1"/>
    <property type="match status" value="1"/>
</dbReference>
<proteinExistence type="predicted"/>
<keyword evidence="9" id="KW-0833">Ubl conjugation pathway</keyword>
<feature type="compositionally biased region" description="Acidic residues" evidence="15">
    <location>
        <begin position="222"/>
        <end position="245"/>
    </location>
</feature>
<dbReference type="InterPro" id="IPR013083">
    <property type="entry name" value="Znf_RING/FYVE/PHD"/>
</dbReference>
<evidence type="ECO:0000256" key="15">
    <source>
        <dbReference type="SAM" id="MobiDB-lite"/>
    </source>
</evidence>
<organism evidence="17 18">
    <name type="scientific">Chironomus riparius</name>
    <dbReference type="NCBI Taxonomy" id="315576"/>
    <lineage>
        <taxon>Eukaryota</taxon>
        <taxon>Metazoa</taxon>
        <taxon>Ecdysozoa</taxon>
        <taxon>Arthropoda</taxon>
        <taxon>Hexapoda</taxon>
        <taxon>Insecta</taxon>
        <taxon>Pterygota</taxon>
        <taxon>Neoptera</taxon>
        <taxon>Endopterygota</taxon>
        <taxon>Diptera</taxon>
        <taxon>Nematocera</taxon>
        <taxon>Chironomoidea</taxon>
        <taxon>Chironomidae</taxon>
        <taxon>Chironominae</taxon>
        <taxon>Chironomus</taxon>
    </lineage>
</organism>
<keyword evidence="5" id="KW-0678">Repressor</keyword>
<evidence type="ECO:0000256" key="11">
    <source>
        <dbReference type="ARBA" id="ARBA00023015"/>
    </source>
</evidence>
<keyword evidence="18" id="KW-1185">Reference proteome</keyword>
<feature type="compositionally biased region" description="Low complexity" evidence="15">
    <location>
        <begin position="186"/>
        <end position="208"/>
    </location>
</feature>
<evidence type="ECO:0000256" key="13">
    <source>
        <dbReference type="ARBA" id="ARBA00023242"/>
    </source>
</evidence>
<accession>A0A9N9S8D1</accession>
<evidence type="ECO:0000256" key="1">
    <source>
        <dbReference type="ARBA" id="ARBA00000900"/>
    </source>
</evidence>
<dbReference type="CDD" id="cd17086">
    <property type="entry name" value="RAWUL_RING1_like"/>
    <property type="match status" value="1"/>
</dbReference>
<dbReference type="OrthoDB" id="337575at2759"/>
<dbReference type="FunFam" id="3.30.40.10:FF:000100">
    <property type="entry name" value="E3 ubiquitin-protein ligase RING2"/>
    <property type="match status" value="1"/>
</dbReference>
<dbReference type="GO" id="GO:0008270">
    <property type="term" value="F:zinc ion binding"/>
    <property type="evidence" value="ECO:0007669"/>
    <property type="project" value="UniProtKB-KW"/>
</dbReference>
<name>A0A9N9S8D1_9DIPT</name>
<dbReference type="EMBL" id="OU895880">
    <property type="protein sequence ID" value="CAG9812286.1"/>
    <property type="molecule type" value="Genomic_DNA"/>
</dbReference>
<dbReference type="Proteomes" id="UP001153620">
    <property type="component" value="Chromosome 4"/>
</dbReference>
<dbReference type="Pfam" id="PF16207">
    <property type="entry name" value="RAWUL"/>
    <property type="match status" value="1"/>
</dbReference>
<keyword evidence="7" id="KW-0479">Metal-binding</keyword>
<evidence type="ECO:0000256" key="3">
    <source>
        <dbReference type="ARBA" id="ARBA00004906"/>
    </source>
</evidence>
<keyword evidence="8 14" id="KW-0863">Zinc-finger</keyword>
<keyword evidence="13" id="KW-0539">Nucleus</keyword>
<reference evidence="17" key="2">
    <citation type="submission" date="2022-10" db="EMBL/GenBank/DDBJ databases">
        <authorList>
            <consortium name="ENA_rothamsted_submissions"/>
            <consortium name="culmorum"/>
            <person name="King R."/>
        </authorList>
    </citation>
    <scope>NUCLEOTIDE SEQUENCE</scope>
</reference>
<keyword evidence="11" id="KW-0805">Transcription regulation</keyword>
<comment type="pathway">
    <text evidence="3">Protein modification; protein ubiquitination.</text>
</comment>
<keyword evidence="10" id="KW-0862">Zinc</keyword>
<dbReference type="Gene3D" id="3.30.40.10">
    <property type="entry name" value="Zinc/RING finger domain, C3HC4 (zinc finger)"/>
    <property type="match status" value="1"/>
</dbReference>
<dbReference type="InterPro" id="IPR001841">
    <property type="entry name" value="Znf_RING"/>
</dbReference>
<dbReference type="PANTHER" id="PTHR46076">
    <property type="entry name" value="E3 UBIQUITIN-PROTEIN LIGASE RING1 / RING 2 FAMILY MEMBER"/>
    <property type="match status" value="1"/>
</dbReference>
<dbReference type="SUPFAM" id="SSF57850">
    <property type="entry name" value="RING/U-box"/>
    <property type="match status" value="1"/>
</dbReference>
<evidence type="ECO:0000256" key="7">
    <source>
        <dbReference type="ARBA" id="ARBA00022723"/>
    </source>
</evidence>
<dbReference type="SMART" id="SM00184">
    <property type="entry name" value="RING"/>
    <property type="match status" value="1"/>
</dbReference>
<evidence type="ECO:0000256" key="6">
    <source>
        <dbReference type="ARBA" id="ARBA00022679"/>
    </source>
</evidence>
<dbReference type="GO" id="GO:0061630">
    <property type="term" value="F:ubiquitin protein ligase activity"/>
    <property type="evidence" value="ECO:0007669"/>
    <property type="project" value="UniProtKB-EC"/>
</dbReference>
<comment type="subcellular location">
    <subcellularLocation>
        <location evidence="2">Nucleus</location>
    </subcellularLocation>
</comment>
<evidence type="ECO:0000256" key="2">
    <source>
        <dbReference type="ARBA" id="ARBA00004123"/>
    </source>
</evidence>
<dbReference type="GO" id="GO:0000151">
    <property type="term" value="C:ubiquitin ligase complex"/>
    <property type="evidence" value="ECO:0007669"/>
    <property type="project" value="InterPro"/>
</dbReference>
<evidence type="ECO:0000313" key="17">
    <source>
        <dbReference type="EMBL" id="CAG9812286.1"/>
    </source>
</evidence>
<sequence length="354" mass="39861">MEQQLQNKTWDLSLYELNRKPQEIITDNTEIAVSPRSLHSELMCPICLDMLKKTMTTKECLHRFCSDCIITALRSGNKECPTCRKKLVSKRSLRPDPNFDCLILKIYPSRDEYEAHQERVLAKFNKSHSQQALVNSITEGIKLQTQSRQQQRPKKAPESEAPQSEEPTVTVANSQGEPSNPPSARSTPSPVPSHSSSTSKAATKRAQSVMTTSEKSEKSEDSESNSEMTEMESNADTENGTEDGNDEIELVFKPHPTEMNSENVLMKALKDNTVRYLKTTANATLEHLIKYLAMRLTLDAQLSEPVLKNSIFTIYVANNSSQLVALSGSQTLQQVNEKFWKVNKPLEMFYACKP</sequence>
<dbReference type="GO" id="GO:0031519">
    <property type="term" value="C:PcG protein complex"/>
    <property type="evidence" value="ECO:0007669"/>
    <property type="project" value="TreeGrafter"/>
</dbReference>
<keyword evidence="12" id="KW-0804">Transcription</keyword>
<dbReference type="EC" id="2.3.2.27" evidence="4"/>
<evidence type="ECO:0000256" key="5">
    <source>
        <dbReference type="ARBA" id="ARBA00022491"/>
    </source>
</evidence>
<feature type="domain" description="RING-type" evidence="16">
    <location>
        <begin position="44"/>
        <end position="84"/>
    </location>
</feature>
<dbReference type="PROSITE" id="PS00518">
    <property type="entry name" value="ZF_RING_1"/>
    <property type="match status" value="1"/>
</dbReference>
<feature type="compositionally biased region" description="Polar residues" evidence="15">
    <location>
        <begin position="170"/>
        <end position="185"/>
    </location>
</feature>
<dbReference type="AlphaFoldDB" id="A0A9N9S8D1"/>
<dbReference type="Gene3D" id="3.10.20.90">
    <property type="entry name" value="Phosphatidylinositol 3-kinase Catalytic Subunit, Chain A, domain 1"/>
    <property type="match status" value="1"/>
</dbReference>